<dbReference type="AlphaFoldDB" id="A0A0F9FTD2"/>
<accession>A0A0F9FTD2</accession>
<reference evidence="1" key="1">
    <citation type="journal article" date="2015" name="Nature">
        <title>Complex archaea that bridge the gap between prokaryotes and eukaryotes.</title>
        <authorList>
            <person name="Spang A."/>
            <person name="Saw J.H."/>
            <person name="Jorgensen S.L."/>
            <person name="Zaremba-Niedzwiedzka K."/>
            <person name="Martijn J."/>
            <person name="Lind A.E."/>
            <person name="van Eijk R."/>
            <person name="Schleper C."/>
            <person name="Guy L."/>
            <person name="Ettema T.J."/>
        </authorList>
    </citation>
    <scope>NUCLEOTIDE SEQUENCE</scope>
</reference>
<organism evidence="1">
    <name type="scientific">marine sediment metagenome</name>
    <dbReference type="NCBI Taxonomy" id="412755"/>
    <lineage>
        <taxon>unclassified sequences</taxon>
        <taxon>metagenomes</taxon>
        <taxon>ecological metagenomes</taxon>
    </lineage>
</organism>
<sequence>MEKVSVKDEEFKIFLDSCMTSLLMSAIKTKVPPAIREEFREGLVELLKENQKDISEDNVVPYMFAVIEDLLRIVSRSIVGMAARNPTILQTYGDLSEGQVDLLRREMEDHLLTISGDTLKSLILEDHINFNPFCKKQEKG</sequence>
<dbReference type="EMBL" id="LAZR01020270">
    <property type="protein sequence ID" value="KKL89493.1"/>
    <property type="molecule type" value="Genomic_DNA"/>
</dbReference>
<gene>
    <name evidence="1" type="ORF">LCGC14_1914110</name>
</gene>
<evidence type="ECO:0000313" key="1">
    <source>
        <dbReference type="EMBL" id="KKL89493.1"/>
    </source>
</evidence>
<protein>
    <submittedName>
        <fullName evidence="1">Uncharacterized protein</fullName>
    </submittedName>
</protein>
<comment type="caution">
    <text evidence="1">The sequence shown here is derived from an EMBL/GenBank/DDBJ whole genome shotgun (WGS) entry which is preliminary data.</text>
</comment>
<name>A0A0F9FTD2_9ZZZZ</name>
<proteinExistence type="predicted"/>